<evidence type="ECO:0000313" key="6">
    <source>
        <dbReference type="Proteomes" id="UP000321547"/>
    </source>
</evidence>
<reference evidence="4 5" key="1">
    <citation type="submission" date="2016-10" db="EMBL/GenBank/DDBJ databases">
        <authorList>
            <person name="de Groot N.N."/>
        </authorList>
    </citation>
    <scope>NUCLEOTIDE SEQUENCE [LARGE SCALE GENOMIC DNA]</scope>
    <source>
        <strain evidence="4 5">DSM 17073</strain>
    </source>
</reference>
<dbReference type="Gene3D" id="2.20.25.110">
    <property type="entry name" value="S-adenosyl-L-methionine-dependent methyltransferases"/>
    <property type="match status" value="1"/>
</dbReference>
<accession>A0A1I5KVT7</accession>
<organism evidence="4 5">
    <name type="scientific">Halolactibacillus halophilus</name>
    <dbReference type="NCBI Taxonomy" id="306540"/>
    <lineage>
        <taxon>Bacteria</taxon>
        <taxon>Bacillati</taxon>
        <taxon>Bacillota</taxon>
        <taxon>Bacilli</taxon>
        <taxon>Bacillales</taxon>
        <taxon>Bacillaceae</taxon>
        <taxon>Halolactibacillus</taxon>
    </lineage>
</organism>
<reference evidence="3 6" key="2">
    <citation type="submission" date="2019-07" db="EMBL/GenBank/DDBJ databases">
        <title>Whole genome shotgun sequence of Halolactibacillus halophilus NBRC 100868.</title>
        <authorList>
            <person name="Hosoyama A."/>
            <person name="Uohara A."/>
            <person name="Ohji S."/>
            <person name="Ichikawa N."/>
        </authorList>
    </citation>
    <scope>NUCLEOTIDE SEQUENCE [LARGE SCALE GENOMIC DNA]</scope>
    <source>
        <strain evidence="3 6">NBRC 100868</strain>
    </source>
</reference>
<dbReference type="PANTHER" id="PTHR43861">
    <property type="entry name" value="TRANS-ACONITATE 2-METHYLTRANSFERASE-RELATED"/>
    <property type="match status" value="1"/>
</dbReference>
<gene>
    <name evidence="3" type="ORF">HHA03_00600</name>
    <name evidence="4" type="ORF">SAMN05421839_10168</name>
</gene>
<evidence type="ECO:0000313" key="5">
    <source>
        <dbReference type="Proteomes" id="UP000242243"/>
    </source>
</evidence>
<evidence type="ECO:0000256" key="1">
    <source>
        <dbReference type="ARBA" id="ARBA00022679"/>
    </source>
</evidence>
<keyword evidence="4" id="KW-0489">Methyltransferase</keyword>
<evidence type="ECO:0000313" key="4">
    <source>
        <dbReference type="EMBL" id="SFO89164.1"/>
    </source>
</evidence>
<proteinExistence type="predicted"/>
<dbReference type="GO" id="GO:0032259">
    <property type="term" value="P:methylation"/>
    <property type="evidence" value="ECO:0007669"/>
    <property type="project" value="UniProtKB-KW"/>
</dbReference>
<sequence length="245" mass="28413">MSYQHLAALYDELMQDAPYDEWVTFTESMLESSTQAILDVGCGTGQITRRLSEKGFQMTGVDLSEAMLVEAANDPSAETNRIQWVKQDMRALTGFHNQQLIVSFCDVLNYITDQDDVLKTFRAIYHSLAPDGQFMFDVHSLAHVEAMSDNIYSEVQDDYSYIWFCDRGDDAGEMFHEMTFYIKEGDCYQRYDEIHHQKTYSMDSYIDWLKQVGFSDVKVYKDFEKAPITLADEPNSERLFFIAKK</sequence>
<dbReference type="Proteomes" id="UP000321547">
    <property type="component" value="Unassembled WGS sequence"/>
</dbReference>
<keyword evidence="1" id="KW-0808">Transferase</keyword>
<name>A0A1I5KVT7_9BACI</name>
<feature type="domain" description="Methyltransferase" evidence="2">
    <location>
        <begin position="37"/>
        <end position="132"/>
    </location>
</feature>
<evidence type="ECO:0000313" key="3">
    <source>
        <dbReference type="EMBL" id="GEM00528.1"/>
    </source>
</evidence>
<dbReference type="GO" id="GO:0008168">
    <property type="term" value="F:methyltransferase activity"/>
    <property type="evidence" value="ECO:0007669"/>
    <property type="project" value="UniProtKB-KW"/>
</dbReference>
<dbReference type="InterPro" id="IPR041698">
    <property type="entry name" value="Methyltransf_25"/>
</dbReference>
<dbReference type="STRING" id="306540.SAMN05421839_10168"/>
<dbReference type="Gene3D" id="3.40.50.150">
    <property type="entry name" value="Vaccinia Virus protein VP39"/>
    <property type="match status" value="1"/>
</dbReference>
<dbReference type="EMBL" id="BJWI01000001">
    <property type="protein sequence ID" value="GEM00528.1"/>
    <property type="molecule type" value="Genomic_DNA"/>
</dbReference>
<dbReference type="EMBL" id="FOXC01000001">
    <property type="protein sequence ID" value="SFO89164.1"/>
    <property type="molecule type" value="Genomic_DNA"/>
</dbReference>
<evidence type="ECO:0000259" key="2">
    <source>
        <dbReference type="Pfam" id="PF13649"/>
    </source>
</evidence>
<dbReference type="Proteomes" id="UP000242243">
    <property type="component" value="Unassembled WGS sequence"/>
</dbReference>
<dbReference type="Pfam" id="PF13649">
    <property type="entry name" value="Methyltransf_25"/>
    <property type="match status" value="1"/>
</dbReference>
<dbReference type="CDD" id="cd02440">
    <property type="entry name" value="AdoMet_MTases"/>
    <property type="match status" value="1"/>
</dbReference>
<dbReference type="OrthoDB" id="9811589at2"/>
<dbReference type="RefSeq" id="WP_089829225.1">
    <property type="nucleotide sequence ID" value="NZ_BJWI01000001.1"/>
</dbReference>
<protein>
    <submittedName>
        <fullName evidence="3">Methyltransferase</fullName>
    </submittedName>
    <submittedName>
        <fullName evidence="4">Ubiquinone/menaquinone biosynthesis C-methylase UbiE</fullName>
    </submittedName>
</protein>
<keyword evidence="6" id="KW-1185">Reference proteome</keyword>
<dbReference type="InterPro" id="IPR029063">
    <property type="entry name" value="SAM-dependent_MTases_sf"/>
</dbReference>
<keyword evidence="4" id="KW-0830">Ubiquinone</keyword>
<dbReference type="SUPFAM" id="SSF53335">
    <property type="entry name" value="S-adenosyl-L-methionine-dependent methyltransferases"/>
    <property type="match status" value="1"/>
</dbReference>
<dbReference type="AlphaFoldDB" id="A0A1I5KVT7"/>